<comment type="caution">
    <text evidence="2">The sequence shown here is derived from an EMBL/GenBank/DDBJ whole genome shotgun (WGS) entry which is preliminary data.</text>
</comment>
<reference evidence="2 3" key="1">
    <citation type="submission" date="2021-05" db="EMBL/GenBank/DDBJ databases">
        <title>Aequorivita echinoideorum JCM 30378 genome.</title>
        <authorList>
            <person name="Zhang H."/>
            <person name="Li C."/>
        </authorList>
    </citation>
    <scope>NUCLEOTIDE SEQUENCE [LARGE SCALE GENOMIC DNA]</scope>
    <source>
        <strain evidence="2 3">JCM30378</strain>
    </source>
</reference>
<sequence>MSIIERINVIRKNEGLNKSQFERMINKSTGYLNMLEKKGATPSVDILLEILKNFPDYNLNWILLGKGEMMKFSAEKSESIESVNEEKSEYLSKDDYLAFLKQKLEDKEMIIKLQNEKIMKIEKDKSKRDAG</sequence>
<evidence type="ECO:0000313" key="3">
    <source>
        <dbReference type="Proteomes" id="UP001297092"/>
    </source>
</evidence>
<name>A0ABS5S317_9FLAO</name>
<protein>
    <submittedName>
        <fullName evidence="2">Helix-turn-helix domain-containing protein</fullName>
    </submittedName>
</protein>
<dbReference type="InterPro" id="IPR001387">
    <property type="entry name" value="Cro/C1-type_HTH"/>
</dbReference>
<feature type="domain" description="HTH cro/C1-type" evidence="1">
    <location>
        <begin position="7"/>
        <end position="54"/>
    </location>
</feature>
<dbReference type="EMBL" id="JAHCTB010000002">
    <property type="protein sequence ID" value="MBT0607606.1"/>
    <property type="molecule type" value="Genomic_DNA"/>
</dbReference>
<gene>
    <name evidence="2" type="ORF">KIV10_05375</name>
</gene>
<dbReference type="InterPro" id="IPR010982">
    <property type="entry name" value="Lambda_DNA-bd_dom_sf"/>
</dbReference>
<dbReference type="SUPFAM" id="SSF47413">
    <property type="entry name" value="lambda repressor-like DNA-binding domains"/>
    <property type="match status" value="1"/>
</dbReference>
<dbReference type="Pfam" id="PF01381">
    <property type="entry name" value="HTH_3"/>
    <property type="match status" value="1"/>
</dbReference>
<proteinExistence type="predicted"/>
<keyword evidence="3" id="KW-1185">Reference proteome</keyword>
<dbReference type="PROSITE" id="PS50943">
    <property type="entry name" value="HTH_CROC1"/>
    <property type="match status" value="1"/>
</dbReference>
<dbReference type="Gene3D" id="1.10.260.40">
    <property type="entry name" value="lambda repressor-like DNA-binding domains"/>
    <property type="match status" value="1"/>
</dbReference>
<dbReference type="Proteomes" id="UP001297092">
    <property type="component" value="Unassembled WGS sequence"/>
</dbReference>
<organism evidence="2 3">
    <name type="scientific">Aequorivita echinoideorum</name>
    <dbReference type="NCBI Taxonomy" id="1549647"/>
    <lineage>
        <taxon>Bacteria</taxon>
        <taxon>Pseudomonadati</taxon>
        <taxon>Bacteroidota</taxon>
        <taxon>Flavobacteriia</taxon>
        <taxon>Flavobacteriales</taxon>
        <taxon>Flavobacteriaceae</taxon>
        <taxon>Aequorivita</taxon>
    </lineage>
</organism>
<evidence type="ECO:0000313" key="2">
    <source>
        <dbReference type="EMBL" id="MBT0607606.1"/>
    </source>
</evidence>
<evidence type="ECO:0000259" key="1">
    <source>
        <dbReference type="PROSITE" id="PS50943"/>
    </source>
</evidence>
<dbReference type="RefSeq" id="WP_214112463.1">
    <property type="nucleotide sequence ID" value="NZ_JAHCTB010000002.1"/>
</dbReference>
<dbReference type="CDD" id="cd00093">
    <property type="entry name" value="HTH_XRE"/>
    <property type="match status" value="1"/>
</dbReference>
<accession>A0ABS5S317</accession>